<evidence type="ECO:0008006" key="4">
    <source>
        <dbReference type="Google" id="ProtNLM"/>
    </source>
</evidence>
<evidence type="ECO:0000313" key="2">
    <source>
        <dbReference type="EMBL" id="CUS11719.1"/>
    </source>
</evidence>
<sequence length="175" mass="19607">MAVYQHWCSGVCQMQPYGPPMPWILFTRLERFKNGTLSPSTPLFQTHPRADSPLQSPRTITTPKATYTTQAPPLSRKHPTPPYSSPLHRFPRPHKPSFPFLPIINMPDWFCRYCGFGPHNVELHVACIMCGKPMDSDERKPAQPSGLCDLRNGQSMGSAYAPLARDDTAARSPST</sequence>
<dbReference type="EMBL" id="LN891013">
    <property type="protein sequence ID" value="CUS11719.1"/>
    <property type="molecule type" value="Genomic_DNA"/>
</dbReference>
<feature type="region of interest" description="Disordered" evidence="1">
    <location>
        <begin position="134"/>
        <end position="153"/>
    </location>
</feature>
<protein>
    <recommendedName>
        <fullName evidence="4">RanBP2-type domain-containing protein</fullName>
    </recommendedName>
</protein>
<reference evidence="2" key="1">
    <citation type="submission" date="2015-10" db="EMBL/GenBank/DDBJ databases">
        <authorList>
            <person name="Regsiter A."/>
            <person name="william w."/>
        </authorList>
    </citation>
    <scope>NUCLEOTIDE SEQUENCE</scope>
    <source>
        <strain evidence="2">Montdore</strain>
    </source>
</reference>
<feature type="region of interest" description="Disordered" evidence="1">
    <location>
        <begin position="39"/>
        <end position="90"/>
    </location>
</feature>
<dbReference type="AlphaFoldDB" id="A0A292PVZ3"/>
<feature type="compositionally biased region" description="Polar residues" evidence="1">
    <location>
        <begin position="53"/>
        <end position="72"/>
    </location>
</feature>
<dbReference type="Proteomes" id="UP001412239">
    <property type="component" value="Unassembled WGS sequence"/>
</dbReference>
<name>A0A292PVZ3_9PEZI</name>
<evidence type="ECO:0000256" key="1">
    <source>
        <dbReference type="SAM" id="MobiDB-lite"/>
    </source>
</evidence>
<keyword evidence="3" id="KW-1185">Reference proteome</keyword>
<evidence type="ECO:0000313" key="3">
    <source>
        <dbReference type="Proteomes" id="UP001412239"/>
    </source>
</evidence>
<gene>
    <name evidence="2" type="ORF">GSTUAT00004174001</name>
</gene>
<accession>A0A292PVZ3</accession>
<proteinExistence type="predicted"/>
<organism evidence="2 3">
    <name type="scientific">Tuber aestivum</name>
    <name type="common">summer truffle</name>
    <dbReference type="NCBI Taxonomy" id="59557"/>
    <lineage>
        <taxon>Eukaryota</taxon>
        <taxon>Fungi</taxon>
        <taxon>Dikarya</taxon>
        <taxon>Ascomycota</taxon>
        <taxon>Pezizomycotina</taxon>
        <taxon>Pezizomycetes</taxon>
        <taxon>Pezizales</taxon>
        <taxon>Tuberaceae</taxon>
        <taxon>Tuber</taxon>
    </lineage>
</organism>